<protein>
    <recommendedName>
        <fullName evidence="9">CRISPR-associated exonuclease Cas4</fullName>
        <ecNumber evidence="9">3.1.12.1</ecNumber>
    </recommendedName>
</protein>
<comment type="similarity">
    <text evidence="9">Belongs to the CRISPR-associated exonuclease Cas4 family.</text>
</comment>
<keyword evidence="8 9" id="KW-0464">Manganese</keyword>
<gene>
    <name evidence="11" type="ORF">SAMN02745218_01254</name>
</gene>
<proteinExistence type="inferred from homology"/>
<dbReference type="RefSeq" id="WP_027357652.1">
    <property type="nucleotide sequence ID" value="NZ_FQUW01000013.1"/>
</dbReference>
<evidence type="ECO:0000256" key="8">
    <source>
        <dbReference type="ARBA" id="ARBA00023211"/>
    </source>
</evidence>
<evidence type="ECO:0000256" key="2">
    <source>
        <dbReference type="ARBA" id="ARBA00022723"/>
    </source>
</evidence>
<dbReference type="PANTHER" id="PTHR37168">
    <property type="entry name" value="CRISPR-ASSOCIATED EXONUCLEASE CAS4"/>
    <property type="match status" value="1"/>
</dbReference>
<dbReference type="NCBIfam" id="TIGR00372">
    <property type="entry name" value="cas4"/>
    <property type="match status" value="1"/>
</dbReference>
<evidence type="ECO:0000256" key="6">
    <source>
        <dbReference type="ARBA" id="ARBA00023014"/>
    </source>
</evidence>
<keyword evidence="2 9" id="KW-0479">Metal-binding</keyword>
<dbReference type="OrthoDB" id="9794720at2"/>
<reference evidence="12" key="1">
    <citation type="submission" date="2016-11" db="EMBL/GenBank/DDBJ databases">
        <authorList>
            <person name="Varghese N."/>
            <person name="Submissions S."/>
        </authorList>
    </citation>
    <scope>NUCLEOTIDE SEQUENCE [LARGE SCALE GENOMIC DNA]</scope>
    <source>
        <strain evidence="12">DSM 11792</strain>
    </source>
</reference>
<evidence type="ECO:0000313" key="12">
    <source>
        <dbReference type="Proteomes" id="UP000184196"/>
    </source>
</evidence>
<comment type="function">
    <text evidence="9">CRISPR (clustered regularly interspaced short palindromic repeat) is an adaptive immune system that provides protection against mobile genetic elements (viruses, transposable elements and conjugative plasmids). CRISPR clusters contain sequences complementary to antecedent mobile elements and target invading nucleic acids. CRISPR clusters are transcribed and processed into CRISPR RNA (crRNA).</text>
</comment>
<evidence type="ECO:0000256" key="4">
    <source>
        <dbReference type="ARBA" id="ARBA00022839"/>
    </source>
</evidence>
<evidence type="ECO:0000256" key="5">
    <source>
        <dbReference type="ARBA" id="ARBA00023004"/>
    </source>
</evidence>
<dbReference type="GO" id="GO:0051607">
    <property type="term" value="P:defense response to virus"/>
    <property type="evidence" value="ECO:0007669"/>
    <property type="project" value="UniProtKB-KW"/>
</dbReference>
<keyword evidence="7 9" id="KW-0051">Antiviral defense</keyword>
<comment type="cofactor">
    <cofactor evidence="9">
        <name>iron-sulfur cluster</name>
        <dbReference type="ChEBI" id="CHEBI:30408"/>
    </cofactor>
</comment>
<comment type="cofactor">
    <cofactor evidence="9">
        <name>Mg(2+)</name>
        <dbReference type="ChEBI" id="CHEBI:18420"/>
    </cofactor>
    <cofactor evidence="9">
        <name>Mn(2+)</name>
        <dbReference type="ChEBI" id="CHEBI:29035"/>
    </cofactor>
    <text evidence="9">Mg(2+) or Mn(2+) required for ssDNA cleavage activity.</text>
</comment>
<dbReference type="Proteomes" id="UP000184196">
    <property type="component" value="Unassembled WGS sequence"/>
</dbReference>
<name>A0A1M4Y604_9FIRM</name>
<dbReference type="GO" id="GO:0046872">
    <property type="term" value="F:metal ion binding"/>
    <property type="evidence" value="ECO:0007669"/>
    <property type="project" value="UniProtKB-KW"/>
</dbReference>
<dbReference type="Gene3D" id="3.90.320.10">
    <property type="match status" value="1"/>
</dbReference>
<evidence type="ECO:0000256" key="9">
    <source>
        <dbReference type="RuleBase" id="RU365022"/>
    </source>
</evidence>
<dbReference type="EMBL" id="FQUW01000013">
    <property type="protein sequence ID" value="SHF01100.1"/>
    <property type="molecule type" value="Genomic_DNA"/>
</dbReference>
<dbReference type="EC" id="3.1.12.1" evidence="9"/>
<organism evidence="11 12">
    <name type="scientific">Desulfofundulus australicus DSM 11792</name>
    <dbReference type="NCBI Taxonomy" id="1121425"/>
    <lineage>
        <taxon>Bacteria</taxon>
        <taxon>Bacillati</taxon>
        <taxon>Bacillota</taxon>
        <taxon>Clostridia</taxon>
        <taxon>Eubacteriales</taxon>
        <taxon>Peptococcaceae</taxon>
        <taxon>Desulfofundulus</taxon>
    </lineage>
</organism>
<dbReference type="AlphaFoldDB" id="A0A1M4Y604"/>
<dbReference type="GO" id="GO:0004527">
    <property type="term" value="F:exonuclease activity"/>
    <property type="evidence" value="ECO:0007669"/>
    <property type="project" value="UniProtKB-KW"/>
</dbReference>
<evidence type="ECO:0000259" key="10">
    <source>
        <dbReference type="Pfam" id="PF01930"/>
    </source>
</evidence>
<keyword evidence="6 9" id="KW-0411">Iron-sulfur</keyword>
<evidence type="ECO:0000256" key="7">
    <source>
        <dbReference type="ARBA" id="ARBA00023118"/>
    </source>
</evidence>
<keyword evidence="12" id="KW-1185">Reference proteome</keyword>
<dbReference type="InterPro" id="IPR022765">
    <property type="entry name" value="Dna2/Cas4_DUF83"/>
</dbReference>
<dbReference type="InterPro" id="IPR011604">
    <property type="entry name" value="PDDEXK-like_dom_sf"/>
</dbReference>
<evidence type="ECO:0000256" key="3">
    <source>
        <dbReference type="ARBA" id="ARBA00022801"/>
    </source>
</evidence>
<dbReference type="GO" id="GO:0051536">
    <property type="term" value="F:iron-sulfur cluster binding"/>
    <property type="evidence" value="ECO:0007669"/>
    <property type="project" value="UniProtKB-KW"/>
</dbReference>
<evidence type="ECO:0000256" key="1">
    <source>
        <dbReference type="ARBA" id="ARBA00022722"/>
    </source>
</evidence>
<dbReference type="InterPro" id="IPR013343">
    <property type="entry name" value="CRISPR-assoc_prot_Cas4"/>
</dbReference>
<sequence length="179" mass="21452">MEKSEEHDFTTSRLAVTGTMVAYYHICRRKLWLFARGLNLENVSGNPDVVKGKLIHESRFQRENYRDLSFDRVQIDFIKFGDQIYLHEIKKSRKFEEAHIMQMKYYIFYLNSRGVRCFAGTIHYPTAMRKVEVTFNREDELRIVEALRGIENILKKNIPPGKINRKFCRRCAYFDFCYI</sequence>
<dbReference type="PANTHER" id="PTHR37168:SF1">
    <property type="entry name" value="CRISPR-ASSOCIATED EXONUCLEASE CAS4"/>
    <property type="match status" value="1"/>
</dbReference>
<keyword evidence="3 9" id="KW-0378">Hydrolase</keyword>
<keyword evidence="5 9" id="KW-0408">Iron</keyword>
<evidence type="ECO:0000313" key="11">
    <source>
        <dbReference type="EMBL" id="SHF01100.1"/>
    </source>
</evidence>
<dbReference type="Pfam" id="PF01930">
    <property type="entry name" value="Cas_Cas4"/>
    <property type="match status" value="1"/>
</dbReference>
<keyword evidence="1 9" id="KW-0540">Nuclease</keyword>
<keyword evidence="4 9" id="KW-0269">Exonuclease</keyword>
<accession>A0A1M4Y604</accession>
<feature type="domain" description="DUF83" evidence="10">
    <location>
        <begin position="17"/>
        <end position="179"/>
    </location>
</feature>